<dbReference type="EMBL" id="RCHI01000011">
    <property type="protein sequence ID" value="RLL64324.1"/>
    <property type="molecule type" value="Genomic_DNA"/>
</dbReference>
<evidence type="ECO:0000313" key="8">
    <source>
        <dbReference type="Proteomes" id="UP000279673"/>
    </source>
</evidence>
<dbReference type="EMBL" id="RCHI01000034">
    <property type="protein sequence ID" value="RLL61377.1"/>
    <property type="molecule type" value="Genomic_DNA"/>
</dbReference>
<proteinExistence type="predicted"/>
<comment type="caution">
    <text evidence="4">The sequence shown here is derived from an EMBL/GenBank/DDBJ whole genome shotgun (WGS) entry which is preliminary data.</text>
</comment>
<dbReference type="Pfam" id="PF13683">
    <property type="entry name" value="rve_3"/>
    <property type="match status" value="1"/>
</dbReference>
<dbReference type="InterPro" id="IPR001584">
    <property type="entry name" value="Integrase_cat-core"/>
</dbReference>
<evidence type="ECO:0000313" key="5">
    <source>
        <dbReference type="EMBL" id="RLL64324.1"/>
    </source>
</evidence>
<dbReference type="SUPFAM" id="SSF53098">
    <property type="entry name" value="Ribonuclease H-like"/>
    <property type="match status" value="1"/>
</dbReference>
<evidence type="ECO:0000313" key="3">
    <source>
        <dbReference type="EMBL" id="RLL61377.1"/>
    </source>
</evidence>
<organism evidence="4 8">
    <name type="scientific">Paenirhodobacter hankyongi</name>
    <dbReference type="NCBI Taxonomy" id="2294033"/>
    <lineage>
        <taxon>Bacteria</taxon>
        <taxon>Pseudomonadati</taxon>
        <taxon>Pseudomonadota</taxon>
        <taxon>Alphaproteobacteria</taxon>
        <taxon>Rhodobacterales</taxon>
        <taxon>Rhodobacter group</taxon>
        <taxon>Paenirhodobacter</taxon>
    </lineage>
</organism>
<dbReference type="Proteomes" id="UP000279673">
    <property type="component" value="Unassembled WGS sequence"/>
</dbReference>
<evidence type="ECO:0000259" key="1">
    <source>
        <dbReference type="Pfam" id="PF13683"/>
    </source>
</evidence>
<accession>A0A421BJ95</accession>
<dbReference type="EMBL" id="RCHI01000033">
    <property type="protein sequence ID" value="RLL61422.1"/>
    <property type="molecule type" value="Genomic_DNA"/>
</dbReference>
<dbReference type="InterPro" id="IPR012337">
    <property type="entry name" value="RNaseH-like_sf"/>
</dbReference>
<gene>
    <name evidence="7" type="ORF">DYS74_08905</name>
    <name evidence="6" type="ORF">DYS74_11660</name>
    <name evidence="5" type="ORF">DYS74_12370</name>
    <name evidence="4" type="ORF">DYS74_18100</name>
    <name evidence="3" type="ORF">DYS74_18195</name>
    <name evidence="2" type="ORF">DYS74_18330</name>
</gene>
<dbReference type="EMBL" id="RCHI01000010">
    <property type="protein sequence ID" value="RLL64434.1"/>
    <property type="molecule type" value="Genomic_DNA"/>
</dbReference>
<evidence type="ECO:0000313" key="6">
    <source>
        <dbReference type="EMBL" id="RLL64434.1"/>
    </source>
</evidence>
<dbReference type="EMBL" id="RCHI01000041">
    <property type="protein sequence ID" value="RLL60839.1"/>
    <property type="molecule type" value="Genomic_DNA"/>
</dbReference>
<evidence type="ECO:0000313" key="7">
    <source>
        <dbReference type="EMBL" id="RLL64945.1"/>
    </source>
</evidence>
<reference evidence="4 8" key="1">
    <citation type="submission" date="2018-10" db="EMBL/GenBank/DDBJ databases">
        <title>Rhodobacter sp . BO-81.</title>
        <authorList>
            <person name="Im W.T."/>
        </authorList>
    </citation>
    <scope>NUCLEOTIDE SEQUENCE [LARGE SCALE GENOMIC DNA]</scope>
    <source>
        <strain evidence="4 8">BO-81</strain>
    </source>
</reference>
<sequence length="49" mass="5818">KEQCVHRHRFESIQHATRVIGDWISFYNNRRPHQALAMRTPAEAFRLAA</sequence>
<dbReference type="GO" id="GO:0015074">
    <property type="term" value="P:DNA integration"/>
    <property type="evidence" value="ECO:0007669"/>
    <property type="project" value="InterPro"/>
</dbReference>
<protein>
    <submittedName>
        <fullName evidence="4">IS3 family transposase</fullName>
    </submittedName>
</protein>
<dbReference type="AlphaFoldDB" id="A0A421BJ95"/>
<evidence type="ECO:0000313" key="2">
    <source>
        <dbReference type="EMBL" id="RLL60839.1"/>
    </source>
</evidence>
<feature type="domain" description="Integrase catalytic" evidence="1">
    <location>
        <begin position="1"/>
        <end position="41"/>
    </location>
</feature>
<dbReference type="EMBL" id="RCHI01000007">
    <property type="protein sequence ID" value="RLL64945.1"/>
    <property type="molecule type" value="Genomic_DNA"/>
</dbReference>
<evidence type="ECO:0000313" key="4">
    <source>
        <dbReference type="EMBL" id="RLL61422.1"/>
    </source>
</evidence>
<name>A0A421BJ95_9RHOB</name>
<feature type="non-terminal residue" evidence="4">
    <location>
        <position position="1"/>
    </location>
</feature>
<keyword evidence="8" id="KW-1185">Reference proteome</keyword>
<dbReference type="RefSeq" id="WP_147435480.1">
    <property type="nucleotide sequence ID" value="NZ_RCHI01000007.1"/>
</dbReference>